<evidence type="ECO:0000313" key="2">
    <source>
        <dbReference type="EMBL" id="MDP9829445.1"/>
    </source>
</evidence>
<name>A0ABT9PBQ3_9ACTN</name>
<dbReference type="Proteomes" id="UP001235712">
    <property type="component" value="Unassembled WGS sequence"/>
</dbReference>
<reference evidence="2 3" key="1">
    <citation type="submission" date="2023-07" db="EMBL/GenBank/DDBJ databases">
        <title>Sequencing the genomes of 1000 actinobacteria strains.</title>
        <authorList>
            <person name="Klenk H.-P."/>
        </authorList>
    </citation>
    <scope>NUCLEOTIDE SEQUENCE [LARGE SCALE GENOMIC DNA]</scope>
    <source>
        <strain evidence="2 3">DSM 44388</strain>
    </source>
</reference>
<dbReference type="RefSeq" id="WP_307247637.1">
    <property type="nucleotide sequence ID" value="NZ_JAUSQZ010000001.1"/>
</dbReference>
<feature type="region of interest" description="Disordered" evidence="1">
    <location>
        <begin position="1"/>
        <end position="22"/>
    </location>
</feature>
<protein>
    <submittedName>
        <fullName evidence="2">Uncharacterized protein</fullName>
    </submittedName>
</protein>
<sequence length="98" mass="10176">MGRGGFDPLGPGVIPGSTTGDGFDSVEVGRVKKTTAAGATFVLPGSPAHAWGPARWSLGGYDTAQDALDDGYGPRVGDTCLVAYAGSDHEPWILAWWR</sequence>
<evidence type="ECO:0000313" key="3">
    <source>
        <dbReference type="Proteomes" id="UP001235712"/>
    </source>
</evidence>
<proteinExistence type="predicted"/>
<dbReference type="EMBL" id="JAUSQZ010000001">
    <property type="protein sequence ID" value="MDP9829445.1"/>
    <property type="molecule type" value="Genomic_DNA"/>
</dbReference>
<keyword evidence="3" id="KW-1185">Reference proteome</keyword>
<comment type="caution">
    <text evidence="2">The sequence shown here is derived from an EMBL/GenBank/DDBJ whole genome shotgun (WGS) entry which is preliminary data.</text>
</comment>
<organism evidence="2 3">
    <name type="scientific">Kineosporia succinea</name>
    <dbReference type="NCBI Taxonomy" id="84632"/>
    <lineage>
        <taxon>Bacteria</taxon>
        <taxon>Bacillati</taxon>
        <taxon>Actinomycetota</taxon>
        <taxon>Actinomycetes</taxon>
        <taxon>Kineosporiales</taxon>
        <taxon>Kineosporiaceae</taxon>
        <taxon>Kineosporia</taxon>
    </lineage>
</organism>
<accession>A0ABT9PBQ3</accession>
<gene>
    <name evidence="2" type="ORF">J2S57_005194</name>
</gene>
<evidence type="ECO:0000256" key="1">
    <source>
        <dbReference type="SAM" id="MobiDB-lite"/>
    </source>
</evidence>